<evidence type="ECO:0000256" key="7">
    <source>
        <dbReference type="HAMAP-Rule" id="MF_00258"/>
    </source>
</evidence>
<evidence type="ECO:0000256" key="5">
    <source>
        <dbReference type="ARBA" id="ARBA00023235"/>
    </source>
</evidence>
<evidence type="ECO:0000256" key="6">
    <source>
        <dbReference type="ARBA" id="ARBA00023316"/>
    </source>
</evidence>
<keyword evidence="6 7" id="KW-0961">Cell wall biogenesis/degradation</keyword>
<proteinExistence type="inferred from homology"/>
<feature type="active site" description="Proton donor/acceptor" evidence="7">
    <location>
        <position position="72"/>
    </location>
</feature>
<dbReference type="OrthoDB" id="9801055at2"/>
<dbReference type="InterPro" id="IPR033134">
    <property type="entry name" value="Asp/Glu_racemase_AS_2"/>
</dbReference>
<reference evidence="8 9" key="1">
    <citation type="submission" date="2018-05" db="EMBL/GenBank/DDBJ databases">
        <title>Genomic Encyclopedia of Type Strains, Phase IV (KMG-IV): sequencing the most valuable type-strain genomes for metagenomic binning, comparative biology and taxonomic classification.</title>
        <authorList>
            <person name="Goeker M."/>
        </authorList>
    </citation>
    <scope>NUCLEOTIDE SEQUENCE [LARGE SCALE GENOMIC DNA]</scope>
    <source>
        <strain evidence="8 9">JC118</strain>
    </source>
</reference>
<dbReference type="HAMAP" id="MF_00258">
    <property type="entry name" value="Glu_racemase"/>
    <property type="match status" value="1"/>
</dbReference>
<gene>
    <name evidence="7" type="primary">murI</name>
    <name evidence="8" type="ORF">DES51_109150</name>
</gene>
<dbReference type="GO" id="GO:0009252">
    <property type="term" value="P:peptidoglycan biosynthetic process"/>
    <property type="evidence" value="ECO:0007669"/>
    <property type="project" value="UniProtKB-UniRule"/>
</dbReference>
<evidence type="ECO:0000313" key="9">
    <source>
        <dbReference type="Proteomes" id="UP000247612"/>
    </source>
</evidence>
<dbReference type="Proteomes" id="UP000247612">
    <property type="component" value="Unassembled WGS sequence"/>
</dbReference>
<name>A0A318KQD0_9FIRM</name>
<keyword evidence="4 7" id="KW-0573">Peptidoglycan synthesis</keyword>
<feature type="binding site" evidence="7">
    <location>
        <begin position="182"/>
        <end position="183"/>
    </location>
    <ligand>
        <name>substrate</name>
    </ligand>
</feature>
<dbReference type="GO" id="GO:0008360">
    <property type="term" value="P:regulation of cell shape"/>
    <property type="evidence" value="ECO:0007669"/>
    <property type="project" value="UniProtKB-KW"/>
</dbReference>
<protein>
    <recommendedName>
        <fullName evidence="2 7">Glutamate racemase</fullName>
        <ecNumber evidence="2 7">5.1.1.3</ecNumber>
    </recommendedName>
</protein>
<dbReference type="InterPro" id="IPR004391">
    <property type="entry name" value="Glu_race"/>
</dbReference>
<dbReference type="InterPro" id="IPR015942">
    <property type="entry name" value="Asp/Glu/hydantoin_racemase"/>
</dbReference>
<evidence type="ECO:0000313" key="8">
    <source>
        <dbReference type="EMBL" id="PXX77896.1"/>
    </source>
</evidence>
<dbReference type="RefSeq" id="WP_022939094.1">
    <property type="nucleotide sequence ID" value="NZ_CABKRQ010000007.1"/>
</dbReference>
<evidence type="ECO:0000256" key="4">
    <source>
        <dbReference type="ARBA" id="ARBA00022984"/>
    </source>
</evidence>
<dbReference type="EMBL" id="QJKH01000009">
    <property type="protein sequence ID" value="PXX77896.1"/>
    <property type="molecule type" value="Genomic_DNA"/>
</dbReference>
<dbReference type="InterPro" id="IPR001920">
    <property type="entry name" value="Asp/Glu_race"/>
</dbReference>
<evidence type="ECO:0000256" key="2">
    <source>
        <dbReference type="ARBA" id="ARBA00013090"/>
    </source>
</evidence>
<dbReference type="STRING" id="1034346.GCA_000313565_02811"/>
<keyword evidence="5 7" id="KW-0413">Isomerase</keyword>
<accession>A0A318KQD0</accession>
<dbReference type="EC" id="5.1.1.3" evidence="2 7"/>
<dbReference type="PANTHER" id="PTHR21198">
    <property type="entry name" value="GLUTAMATE RACEMASE"/>
    <property type="match status" value="1"/>
</dbReference>
<dbReference type="SUPFAM" id="SSF53681">
    <property type="entry name" value="Aspartate/glutamate racemase"/>
    <property type="match status" value="2"/>
</dbReference>
<dbReference type="AlphaFoldDB" id="A0A318KQD0"/>
<dbReference type="Gene3D" id="3.40.50.1860">
    <property type="match status" value="2"/>
</dbReference>
<dbReference type="PANTHER" id="PTHR21198:SF2">
    <property type="entry name" value="GLUTAMATE RACEMASE"/>
    <property type="match status" value="1"/>
</dbReference>
<dbReference type="GO" id="GO:0071555">
    <property type="term" value="P:cell wall organization"/>
    <property type="evidence" value="ECO:0007669"/>
    <property type="project" value="UniProtKB-KW"/>
</dbReference>
<keyword evidence="9" id="KW-1185">Reference proteome</keyword>
<sequence length="253" mass="27543">MNKKIGICDSGLGGIQVMKALMDANPKVDFMFIGDQLHAPYGALSKAELFKYGAKMIHEFQKRGIEEVVIACNTLCANVFDDLCQAFPKMQLKGVLQPTVDQLAGEDVHAVLVMATAKTISAHAFEKAIHQLDETCQVYELACPALVPLIENGDDQAALYAAAADYVTPYKGKVDAVILGCTHFPLIADEVKRLLNVKLYDSNQAAVNMLTLPKGEAKGQVVVCTTKDAALMKRQIKAIINEDLAVQKIDFED</sequence>
<evidence type="ECO:0000256" key="3">
    <source>
        <dbReference type="ARBA" id="ARBA00022960"/>
    </source>
</evidence>
<comment type="function">
    <text evidence="7">Provides the (R)-glutamate required for cell wall biosynthesis.</text>
</comment>
<feature type="active site" description="Proton donor/acceptor" evidence="7">
    <location>
        <position position="181"/>
    </location>
</feature>
<keyword evidence="3 7" id="KW-0133">Cell shape</keyword>
<dbReference type="UniPathway" id="UPA00219"/>
<feature type="binding site" evidence="7">
    <location>
        <begin position="41"/>
        <end position="42"/>
    </location>
    <ligand>
        <name>substrate</name>
    </ligand>
</feature>
<organism evidence="8 9">
    <name type="scientific">Dielma fastidiosa</name>
    <dbReference type="NCBI Taxonomy" id="1034346"/>
    <lineage>
        <taxon>Bacteria</taxon>
        <taxon>Bacillati</taxon>
        <taxon>Bacillota</taxon>
        <taxon>Erysipelotrichia</taxon>
        <taxon>Erysipelotrichales</taxon>
        <taxon>Erysipelotrichaceae</taxon>
        <taxon>Dielma</taxon>
    </lineage>
</organism>
<dbReference type="PROSITE" id="PS00924">
    <property type="entry name" value="ASP_GLU_RACEMASE_2"/>
    <property type="match status" value="1"/>
</dbReference>
<dbReference type="GO" id="GO:0008881">
    <property type="term" value="F:glutamate racemase activity"/>
    <property type="evidence" value="ECO:0007669"/>
    <property type="project" value="UniProtKB-UniRule"/>
</dbReference>
<comment type="similarity">
    <text evidence="7">Belongs to the aspartate/glutamate racemases family.</text>
</comment>
<feature type="binding site" evidence="7">
    <location>
        <begin position="9"/>
        <end position="10"/>
    </location>
    <ligand>
        <name>substrate</name>
    </ligand>
</feature>
<dbReference type="NCBIfam" id="TIGR00067">
    <property type="entry name" value="glut_race"/>
    <property type="match status" value="1"/>
</dbReference>
<comment type="catalytic activity">
    <reaction evidence="1 7">
        <text>L-glutamate = D-glutamate</text>
        <dbReference type="Rhea" id="RHEA:12813"/>
        <dbReference type="ChEBI" id="CHEBI:29985"/>
        <dbReference type="ChEBI" id="CHEBI:29986"/>
        <dbReference type="EC" id="5.1.1.3"/>
    </reaction>
</comment>
<evidence type="ECO:0000256" key="1">
    <source>
        <dbReference type="ARBA" id="ARBA00001602"/>
    </source>
</evidence>
<comment type="caution">
    <text evidence="8">The sequence shown here is derived from an EMBL/GenBank/DDBJ whole genome shotgun (WGS) entry which is preliminary data.</text>
</comment>
<comment type="pathway">
    <text evidence="7">Cell wall biogenesis; peptidoglycan biosynthesis.</text>
</comment>
<dbReference type="Pfam" id="PF01177">
    <property type="entry name" value="Asp_Glu_race"/>
    <property type="match status" value="1"/>
</dbReference>
<feature type="binding site" evidence="7">
    <location>
        <begin position="73"/>
        <end position="74"/>
    </location>
    <ligand>
        <name>substrate</name>
    </ligand>
</feature>